<dbReference type="InterPro" id="IPR016164">
    <property type="entry name" value="FAD-linked_Oxase-like_C"/>
</dbReference>
<dbReference type="SUPFAM" id="SSF56176">
    <property type="entry name" value="FAD-binding/transporter-associated domain-like"/>
    <property type="match status" value="1"/>
</dbReference>
<evidence type="ECO:0000313" key="5">
    <source>
        <dbReference type="Proteomes" id="UP000297737"/>
    </source>
</evidence>
<feature type="domain" description="FAD-binding PCMH-type" evidence="3">
    <location>
        <begin position="1"/>
        <end position="174"/>
    </location>
</feature>
<evidence type="ECO:0000313" key="4">
    <source>
        <dbReference type="EMBL" id="TFU01162.1"/>
    </source>
</evidence>
<dbReference type="Proteomes" id="UP000297737">
    <property type="component" value="Unassembled WGS sequence"/>
</dbReference>
<sequence length="375" mass="38561">MTRLAPTSVEEIADMVRDVRALGTKLRIRGGDTRHRTGLVEEHSAVLDLSGLDRIIAYEPDELVLTAEAGVRLETVVALLATRGQHLAFEPAARAGSTLGGAIAANIAGPRRLVAGAVRDHFLGFEAVNGRGIRFRAGGRVVKNVTGFDLPKLLAGSWGSLAALTTVTVKVMPAPATVLTLALDGLDDARGVAALCRACSTAAEVSGAAHIPGGATLLRLEGFAPSVAARATLLDAALSGFGNLRRLDDDEGRAVWRTLTDAEDDAASQWRLTVPPTAAAATVAALAAKHDVQARYDWAGGLVLLSVAADGAAVAPDIHALAKAAGGSAMLLRDRAGAAPCAMFAAQPAPLAALSVRVRAAFDPDGVFTDRMAGN</sequence>
<evidence type="ECO:0000256" key="1">
    <source>
        <dbReference type="ARBA" id="ARBA00022630"/>
    </source>
</evidence>
<dbReference type="PANTHER" id="PTHR11748">
    <property type="entry name" value="D-LACTATE DEHYDROGENASE"/>
    <property type="match status" value="1"/>
</dbReference>
<dbReference type="InterPro" id="IPR006094">
    <property type="entry name" value="Oxid_FAD_bind_N"/>
</dbReference>
<proteinExistence type="predicted"/>
<comment type="caution">
    <text evidence="4">The sequence shown here is derived from an EMBL/GenBank/DDBJ whole genome shotgun (WGS) entry which is preliminary data.</text>
</comment>
<name>A0A4Y9EK53_9SPHN</name>
<dbReference type="AlphaFoldDB" id="A0A4Y9EK53"/>
<dbReference type="GO" id="GO:0071949">
    <property type="term" value="F:FAD binding"/>
    <property type="evidence" value="ECO:0007669"/>
    <property type="project" value="InterPro"/>
</dbReference>
<organism evidence="4 5">
    <name type="scientific">Glacieibacterium arshaanense</name>
    <dbReference type="NCBI Taxonomy" id="2511025"/>
    <lineage>
        <taxon>Bacteria</taxon>
        <taxon>Pseudomonadati</taxon>
        <taxon>Pseudomonadota</taxon>
        <taxon>Alphaproteobacteria</taxon>
        <taxon>Sphingomonadales</taxon>
        <taxon>Sphingosinicellaceae</taxon>
        <taxon>Glacieibacterium</taxon>
    </lineage>
</organism>
<dbReference type="PANTHER" id="PTHR11748:SF103">
    <property type="entry name" value="GLYCOLATE OXIDASE SUBUNIT GLCE"/>
    <property type="match status" value="1"/>
</dbReference>
<evidence type="ECO:0000256" key="2">
    <source>
        <dbReference type="ARBA" id="ARBA00022827"/>
    </source>
</evidence>
<gene>
    <name evidence="4" type="ORF">EUV02_12695</name>
</gene>
<dbReference type="PROSITE" id="PS51387">
    <property type="entry name" value="FAD_PCMH"/>
    <property type="match status" value="1"/>
</dbReference>
<reference evidence="4 5" key="1">
    <citation type="submission" date="2019-02" db="EMBL/GenBank/DDBJ databases">
        <title>Polymorphobacter sp. isolated from the lake at the Tibet of China.</title>
        <authorList>
            <person name="Li A."/>
        </authorList>
    </citation>
    <scope>NUCLEOTIDE SEQUENCE [LARGE SCALE GENOMIC DNA]</scope>
    <source>
        <strain evidence="4 5">DJ1R-1</strain>
    </source>
</reference>
<keyword evidence="1" id="KW-0285">Flavoprotein</keyword>
<dbReference type="Gene3D" id="3.30.465.10">
    <property type="match status" value="1"/>
</dbReference>
<accession>A0A4Y9EK53</accession>
<dbReference type="RefSeq" id="WP_135246666.1">
    <property type="nucleotide sequence ID" value="NZ_SIHO01000003.1"/>
</dbReference>
<dbReference type="InterPro" id="IPR016169">
    <property type="entry name" value="FAD-bd_PCMH_sub2"/>
</dbReference>
<keyword evidence="2" id="KW-0274">FAD</keyword>
<keyword evidence="5" id="KW-1185">Reference proteome</keyword>
<dbReference type="EMBL" id="SIHO01000003">
    <property type="protein sequence ID" value="TFU01162.1"/>
    <property type="molecule type" value="Genomic_DNA"/>
</dbReference>
<dbReference type="InterPro" id="IPR036318">
    <property type="entry name" value="FAD-bd_PCMH-like_sf"/>
</dbReference>
<protein>
    <submittedName>
        <fullName evidence="4">FAD-binding protein</fullName>
    </submittedName>
</protein>
<dbReference type="GO" id="GO:0003824">
    <property type="term" value="F:catalytic activity"/>
    <property type="evidence" value="ECO:0007669"/>
    <property type="project" value="InterPro"/>
</dbReference>
<dbReference type="OrthoDB" id="9811557at2"/>
<evidence type="ECO:0000259" key="3">
    <source>
        <dbReference type="PROSITE" id="PS51387"/>
    </source>
</evidence>
<dbReference type="Pfam" id="PF01565">
    <property type="entry name" value="FAD_binding_4"/>
    <property type="match status" value="1"/>
</dbReference>
<dbReference type="InterPro" id="IPR016166">
    <property type="entry name" value="FAD-bd_PCMH"/>
</dbReference>
<dbReference type="SUPFAM" id="SSF55103">
    <property type="entry name" value="FAD-linked oxidases, C-terminal domain"/>
    <property type="match status" value="1"/>
</dbReference>